<dbReference type="EMBL" id="AJSR01000842">
    <property type="protein sequence ID" value="EKM32199.1"/>
    <property type="molecule type" value="Genomic_DNA"/>
</dbReference>
<organism evidence="1 2">
    <name type="scientific">Vibrio harveyi</name>
    <name type="common">Beneckea harveyi</name>
    <dbReference type="NCBI Taxonomy" id="669"/>
    <lineage>
        <taxon>Bacteria</taxon>
        <taxon>Pseudomonadati</taxon>
        <taxon>Pseudomonadota</taxon>
        <taxon>Gammaproteobacteria</taxon>
        <taxon>Vibrionales</taxon>
        <taxon>Vibrionaceae</taxon>
        <taxon>Vibrio</taxon>
    </lineage>
</organism>
<dbReference type="PANTHER" id="PTHR10000">
    <property type="entry name" value="PHOSPHOSERINE PHOSPHATASE"/>
    <property type="match status" value="1"/>
</dbReference>
<dbReference type="STRING" id="669.AL538_26895"/>
<dbReference type="InterPro" id="IPR036412">
    <property type="entry name" value="HAD-like_sf"/>
</dbReference>
<dbReference type="NCBIfam" id="TIGR01484">
    <property type="entry name" value="HAD-SF-IIB"/>
    <property type="match status" value="1"/>
</dbReference>
<accession>A0A454D0L8</accession>
<keyword evidence="1" id="KW-0378">Hydrolase</keyword>
<dbReference type="Gene3D" id="3.40.50.1000">
    <property type="entry name" value="HAD superfamily/HAD-like"/>
    <property type="match status" value="2"/>
</dbReference>
<dbReference type="GO" id="GO:0005829">
    <property type="term" value="C:cytosol"/>
    <property type="evidence" value="ECO:0007669"/>
    <property type="project" value="TreeGrafter"/>
</dbReference>
<dbReference type="Pfam" id="PF08282">
    <property type="entry name" value="Hydrolase_3"/>
    <property type="match status" value="1"/>
</dbReference>
<dbReference type="InterPro" id="IPR023214">
    <property type="entry name" value="HAD_sf"/>
</dbReference>
<dbReference type="GO" id="GO:0000287">
    <property type="term" value="F:magnesium ion binding"/>
    <property type="evidence" value="ECO:0007669"/>
    <property type="project" value="TreeGrafter"/>
</dbReference>
<reference evidence="1 2" key="1">
    <citation type="submission" date="2012-10" db="EMBL/GenBank/DDBJ databases">
        <title>Genome sequence of Vibrio Cholerae HENC-02.</title>
        <authorList>
            <person name="Eppinger M."/>
            <person name="Hasan N.A."/>
            <person name="Sengamalay N."/>
            <person name="Hine E."/>
            <person name="Su Q."/>
            <person name="Daugherty S.C."/>
            <person name="Young S."/>
            <person name="Sadzewicz L."/>
            <person name="Tallon L."/>
            <person name="Cebula T.A."/>
            <person name="Ravel J."/>
            <person name="Colwell R.R."/>
        </authorList>
    </citation>
    <scope>NUCLEOTIDE SEQUENCE [LARGE SCALE GENOMIC DNA]</scope>
    <source>
        <strain evidence="1 2">HENC-02</strain>
    </source>
</reference>
<proteinExistence type="predicted"/>
<protein>
    <submittedName>
        <fullName evidence="1">HAD hydrolase, IIB family protein</fullName>
    </submittedName>
</protein>
<evidence type="ECO:0000313" key="1">
    <source>
        <dbReference type="EMBL" id="EKM32199.1"/>
    </source>
</evidence>
<gene>
    <name evidence="1" type="ORF">VCHENC02_2215</name>
</gene>
<dbReference type="InterPro" id="IPR006379">
    <property type="entry name" value="HAD-SF_hydro_IIB"/>
</dbReference>
<dbReference type="Proteomes" id="UP000008367">
    <property type="component" value="Unassembled WGS sequence"/>
</dbReference>
<comment type="caution">
    <text evidence="1">The sequence shown here is derived from an EMBL/GenBank/DDBJ whole genome shotgun (WGS) entry which is preliminary data.</text>
</comment>
<dbReference type="GO" id="GO:0016791">
    <property type="term" value="F:phosphatase activity"/>
    <property type="evidence" value="ECO:0007669"/>
    <property type="project" value="UniProtKB-ARBA"/>
</dbReference>
<sequence length="269" mass="29868">MPNPLSELKLKSLKQIEWLLTDVDDTLTWQGKLPPETLIALAELERVGVKVVAVTGACAGWCDQMAKMWSLHGVIGENGAFWMRKDAAGFHTTFARSAEAMRKEQRALQESITGILAGYPNVEFSQDQSFRYCDVAVNIAQDRTPVSPSTTMEILNHIMNLNVESNPVNATLSSIHINAWVGSHNKRTSGEAYIRQFNNGELPSLERITYVGDSLNDEGMFEWLPMTFGVNNIRPLLAKLNHQPNYVTQENGGYGFAQLASLIVQAKSL</sequence>
<name>A0A454D0L8_VIBHA</name>
<dbReference type="SUPFAM" id="SSF56784">
    <property type="entry name" value="HAD-like"/>
    <property type="match status" value="1"/>
</dbReference>
<dbReference type="PANTHER" id="PTHR10000:SF8">
    <property type="entry name" value="HAD SUPERFAMILY HYDROLASE-LIKE, TYPE 3"/>
    <property type="match status" value="1"/>
</dbReference>
<dbReference type="AlphaFoldDB" id="A0A454D0L8"/>
<evidence type="ECO:0000313" key="2">
    <source>
        <dbReference type="Proteomes" id="UP000008367"/>
    </source>
</evidence>